<evidence type="ECO:0000313" key="2">
    <source>
        <dbReference type="EMBL" id="RMZ73424.1"/>
    </source>
</evidence>
<protein>
    <submittedName>
        <fullName evidence="2">Uncharacterized protein</fullName>
    </submittedName>
</protein>
<gene>
    <name evidence="2" type="ORF">GMOD_00007932</name>
</gene>
<reference evidence="2 3" key="1">
    <citation type="journal article" date="2014" name="PLoS ONE">
        <title>De novo Genome Assembly of the Fungal Plant Pathogen Pyrenophora semeniperda.</title>
        <authorList>
            <person name="Soliai M.M."/>
            <person name="Meyer S.E."/>
            <person name="Udall J.A."/>
            <person name="Elzinga D.E."/>
            <person name="Hermansen R.A."/>
            <person name="Bodily P.M."/>
            <person name="Hart A.A."/>
            <person name="Coleman C.E."/>
        </authorList>
    </citation>
    <scope>NUCLEOTIDE SEQUENCE [LARGE SCALE GENOMIC DNA]</scope>
    <source>
        <strain evidence="2 3">CCB06</strain>
        <tissue evidence="2">Mycelium</tissue>
    </source>
</reference>
<dbReference type="AlphaFoldDB" id="A0A3M7MGE0"/>
<sequence length="39" mass="4135">MACQQLPPNSWRSSANDHIGQQAAAPAAQPPESSFTLLL</sequence>
<dbReference type="EMBL" id="KE747840">
    <property type="protein sequence ID" value="RMZ73424.1"/>
    <property type="molecule type" value="Genomic_DNA"/>
</dbReference>
<evidence type="ECO:0000313" key="3">
    <source>
        <dbReference type="Proteomes" id="UP000265663"/>
    </source>
</evidence>
<organism evidence="2 3">
    <name type="scientific">Pyrenophora seminiperda CCB06</name>
    <dbReference type="NCBI Taxonomy" id="1302712"/>
    <lineage>
        <taxon>Eukaryota</taxon>
        <taxon>Fungi</taxon>
        <taxon>Dikarya</taxon>
        <taxon>Ascomycota</taxon>
        <taxon>Pezizomycotina</taxon>
        <taxon>Dothideomycetes</taxon>
        <taxon>Pleosporomycetidae</taxon>
        <taxon>Pleosporales</taxon>
        <taxon>Pleosporineae</taxon>
        <taxon>Pleosporaceae</taxon>
        <taxon>Pyrenophora</taxon>
    </lineage>
</organism>
<accession>A0A3M7MGE0</accession>
<feature type="region of interest" description="Disordered" evidence="1">
    <location>
        <begin position="1"/>
        <end position="39"/>
    </location>
</feature>
<name>A0A3M7MGE0_9PLEO</name>
<feature type="compositionally biased region" description="Low complexity" evidence="1">
    <location>
        <begin position="21"/>
        <end position="31"/>
    </location>
</feature>
<feature type="compositionally biased region" description="Polar residues" evidence="1">
    <location>
        <begin position="1"/>
        <end position="16"/>
    </location>
</feature>
<dbReference type="Proteomes" id="UP000265663">
    <property type="component" value="Unassembled WGS sequence"/>
</dbReference>
<evidence type="ECO:0000256" key="1">
    <source>
        <dbReference type="SAM" id="MobiDB-lite"/>
    </source>
</evidence>
<proteinExistence type="predicted"/>
<keyword evidence="3" id="KW-1185">Reference proteome</keyword>